<proteinExistence type="predicted"/>
<comment type="caution">
    <text evidence="2">The sequence shown here is derived from an EMBL/GenBank/DDBJ whole genome shotgun (WGS) entry which is preliminary data.</text>
</comment>
<reference evidence="2 3" key="1">
    <citation type="submission" date="2019-10" db="EMBL/GenBank/DDBJ databases">
        <title>Whole genome shotgun sequence of Acrocarpospora pleiomorpha NBRC 16267.</title>
        <authorList>
            <person name="Ichikawa N."/>
            <person name="Kimura A."/>
            <person name="Kitahashi Y."/>
            <person name="Komaki H."/>
            <person name="Oguchi A."/>
        </authorList>
    </citation>
    <scope>NUCLEOTIDE SEQUENCE [LARGE SCALE GENOMIC DNA]</scope>
    <source>
        <strain evidence="2 3">NBRC 16267</strain>
    </source>
</reference>
<evidence type="ECO:0000256" key="1">
    <source>
        <dbReference type="SAM" id="Phobius"/>
    </source>
</evidence>
<name>A0A5M3XAC4_9ACTN</name>
<dbReference type="AlphaFoldDB" id="A0A5M3XAC4"/>
<evidence type="ECO:0000313" key="2">
    <source>
        <dbReference type="EMBL" id="GES17149.1"/>
    </source>
</evidence>
<keyword evidence="1" id="KW-0812">Transmembrane</keyword>
<feature type="transmembrane region" description="Helical" evidence="1">
    <location>
        <begin position="132"/>
        <end position="155"/>
    </location>
</feature>
<keyword evidence="1" id="KW-0472">Membrane</keyword>
<dbReference type="Proteomes" id="UP000377595">
    <property type="component" value="Unassembled WGS sequence"/>
</dbReference>
<dbReference type="EMBL" id="BLAF01000004">
    <property type="protein sequence ID" value="GES17149.1"/>
    <property type="molecule type" value="Genomic_DNA"/>
</dbReference>
<dbReference type="InterPro" id="IPR039708">
    <property type="entry name" value="MT1774/Rv1733c-like"/>
</dbReference>
<sequence>MGAATDWAVRRVRLYRPDRNPLRRSSDRWEALVVALAISFTLLSIWPATLISAAVYRDGLRAELSGPGARAAAVVTLVRTPAGAQEWQTGDGRRVTGRVTTLPQVVVGATYQVWIDGRNAVTTPPRTRAETIMATGFAALGLELGVVFLAFLACVTARHLLNRGRYAQWSAAWTVAEARWRRPRQT</sequence>
<organism evidence="2 3">
    <name type="scientific">Acrocarpospora pleiomorpha</name>
    <dbReference type="NCBI Taxonomy" id="90975"/>
    <lineage>
        <taxon>Bacteria</taxon>
        <taxon>Bacillati</taxon>
        <taxon>Actinomycetota</taxon>
        <taxon>Actinomycetes</taxon>
        <taxon>Streptosporangiales</taxon>
        <taxon>Streptosporangiaceae</taxon>
        <taxon>Acrocarpospora</taxon>
    </lineage>
</organism>
<keyword evidence="1" id="KW-1133">Transmembrane helix</keyword>
<accession>A0A5M3XAC4</accession>
<gene>
    <name evidence="2" type="ORF">Aple_000440</name>
</gene>
<protein>
    <submittedName>
        <fullName evidence="2">Uncharacterized protein</fullName>
    </submittedName>
</protein>
<dbReference type="PANTHER" id="PTHR42305:SF1">
    <property type="entry name" value="MEMBRANE PROTEIN RV1733C-RELATED"/>
    <property type="match status" value="1"/>
</dbReference>
<dbReference type="PANTHER" id="PTHR42305">
    <property type="entry name" value="MEMBRANE PROTEIN RV1733C-RELATED"/>
    <property type="match status" value="1"/>
</dbReference>
<feature type="transmembrane region" description="Helical" evidence="1">
    <location>
        <begin position="31"/>
        <end position="56"/>
    </location>
</feature>
<keyword evidence="3" id="KW-1185">Reference proteome</keyword>
<evidence type="ECO:0000313" key="3">
    <source>
        <dbReference type="Proteomes" id="UP000377595"/>
    </source>
</evidence>